<keyword evidence="3" id="KW-0862">Zinc</keyword>
<dbReference type="SMART" id="SM01090">
    <property type="entry name" value="Copper-fist"/>
    <property type="match status" value="1"/>
</dbReference>
<dbReference type="PROSITE" id="PS50073">
    <property type="entry name" value="COPPER_FIST_2"/>
    <property type="match status" value="1"/>
</dbReference>
<keyword evidence="11" id="KW-1185">Reference proteome</keyword>
<gene>
    <name evidence="10" type="ORF">CSOL1703_00017086</name>
</gene>
<evidence type="ECO:0000256" key="3">
    <source>
        <dbReference type="ARBA" id="ARBA00022833"/>
    </source>
</evidence>
<dbReference type="FunFam" id="3.90.430.10:FF:000001">
    <property type="entry name" value="Copper fist DNA-binding protein"/>
    <property type="match status" value="1"/>
</dbReference>
<dbReference type="PRINTS" id="PR00617">
    <property type="entry name" value="COPPERFIST"/>
</dbReference>
<keyword evidence="4" id="KW-0186">Copper</keyword>
<evidence type="ECO:0000313" key="10">
    <source>
        <dbReference type="EMBL" id="CAH0055183.1"/>
    </source>
</evidence>
<sequence>MIINGEKFACDTCIRGHRVAQCKHTDRPLRQISSKGRPVSQCDHCRDLRKTSSVHTRCKCASEALNPASGLARCRCFTGEGCTCAHSKKQPTLKDALDVDSVGYGSPMTESGIATPSISTEDGGAKTPQTLPIKVHRPLAMKPALPTPEEGRKSCCSSSPKQSCCSSNDKASCCSSETVVPDTSCCSTGQPEGSHVPPVHDFLVNDAQDNLYNVGPPWPMPTGFDSSLDPSMLDLLSDTHLNTEPPHSLDIFGPLSSGQEPDALSQPLDWDGIPVDWSSFDFQPTVITDVPQEENQQAHAYPPLR</sequence>
<keyword evidence="7" id="KW-0539">Nucleus</keyword>
<evidence type="ECO:0000259" key="9">
    <source>
        <dbReference type="PROSITE" id="PS50073"/>
    </source>
</evidence>
<dbReference type="GO" id="GO:0045944">
    <property type="term" value="P:positive regulation of transcription by RNA polymerase II"/>
    <property type="evidence" value="ECO:0007669"/>
    <property type="project" value="TreeGrafter"/>
</dbReference>
<dbReference type="InterPro" id="IPR051763">
    <property type="entry name" value="Copper_Homeo_Regul"/>
</dbReference>
<evidence type="ECO:0000256" key="4">
    <source>
        <dbReference type="ARBA" id="ARBA00023008"/>
    </source>
</evidence>
<feature type="compositionally biased region" description="Polar residues" evidence="8">
    <location>
        <begin position="109"/>
        <end position="120"/>
    </location>
</feature>
<dbReference type="Pfam" id="PF00649">
    <property type="entry name" value="Copper-fist"/>
    <property type="match status" value="1"/>
</dbReference>
<dbReference type="Proteomes" id="UP000775872">
    <property type="component" value="Unassembled WGS sequence"/>
</dbReference>
<dbReference type="GO" id="GO:0006878">
    <property type="term" value="P:intracellular copper ion homeostasis"/>
    <property type="evidence" value="ECO:0007669"/>
    <property type="project" value="TreeGrafter"/>
</dbReference>
<name>A0A9N9ZH05_9HYPO</name>
<comment type="caution">
    <text evidence="10">The sequence shown here is derived from an EMBL/GenBank/DDBJ whole genome shotgun (WGS) entry which is preliminary data.</text>
</comment>
<evidence type="ECO:0000256" key="5">
    <source>
        <dbReference type="ARBA" id="ARBA00023015"/>
    </source>
</evidence>
<dbReference type="Gene3D" id="3.90.430.10">
    <property type="entry name" value="Copper fist DNA-binding domain"/>
    <property type="match status" value="1"/>
</dbReference>
<dbReference type="PANTHER" id="PTHR28088:SF5">
    <property type="entry name" value="TRANSCRIPTIONAL ACTIVATOR HAA1-RELATED"/>
    <property type="match status" value="1"/>
</dbReference>
<organism evidence="10 11">
    <name type="scientific">Clonostachys solani</name>
    <dbReference type="NCBI Taxonomy" id="160281"/>
    <lineage>
        <taxon>Eukaryota</taxon>
        <taxon>Fungi</taxon>
        <taxon>Dikarya</taxon>
        <taxon>Ascomycota</taxon>
        <taxon>Pezizomycotina</taxon>
        <taxon>Sordariomycetes</taxon>
        <taxon>Hypocreomycetidae</taxon>
        <taxon>Hypocreales</taxon>
        <taxon>Bionectriaceae</taxon>
        <taxon>Clonostachys</taxon>
    </lineage>
</organism>
<reference evidence="10 11" key="2">
    <citation type="submission" date="2021-10" db="EMBL/GenBank/DDBJ databases">
        <authorList>
            <person name="Piombo E."/>
        </authorList>
    </citation>
    <scope>NUCLEOTIDE SEQUENCE [LARGE SCALE GENOMIC DNA]</scope>
</reference>
<dbReference type="SUPFAM" id="SSF57879">
    <property type="entry name" value="Zinc domain conserved in yeast copper-regulated transcription factors"/>
    <property type="match status" value="1"/>
</dbReference>
<evidence type="ECO:0000256" key="2">
    <source>
        <dbReference type="ARBA" id="ARBA00022723"/>
    </source>
</evidence>
<evidence type="ECO:0000256" key="7">
    <source>
        <dbReference type="ARBA" id="ARBA00023242"/>
    </source>
</evidence>
<dbReference type="GO" id="GO:0000981">
    <property type="term" value="F:DNA-binding transcription factor activity, RNA polymerase II-specific"/>
    <property type="evidence" value="ECO:0007669"/>
    <property type="project" value="TreeGrafter"/>
</dbReference>
<dbReference type="PANTHER" id="PTHR28088">
    <property type="entry name" value="TRANSCRIPTIONAL ACTIVATOR HAA1-RELATED"/>
    <property type="match status" value="1"/>
</dbReference>
<dbReference type="InterPro" id="IPR036395">
    <property type="entry name" value="Cu_fist_DNA-bd_dom_sf"/>
</dbReference>
<keyword evidence="6" id="KW-0804">Transcription</keyword>
<dbReference type="GO" id="GO:0000978">
    <property type="term" value="F:RNA polymerase II cis-regulatory region sequence-specific DNA binding"/>
    <property type="evidence" value="ECO:0007669"/>
    <property type="project" value="TreeGrafter"/>
</dbReference>
<evidence type="ECO:0000313" key="11">
    <source>
        <dbReference type="Proteomes" id="UP000775872"/>
    </source>
</evidence>
<evidence type="ECO:0000256" key="6">
    <source>
        <dbReference type="ARBA" id="ARBA00023163"/>
    </source>
</evidence>
<dbReference type="AlphaFoldDB" id="A0A9N9ZH05"/>
<feature type="domain" description="Copper-fist" evidence="9">
    <location>
        <begin position="1"/>
        <end position="39"/>
    </location>
</feature>
<dbReference type="OrthoDB" id="5600085at2759"/>
<dbReference type="GO" id="GO:0005507">
    <property type="term" value="F:copper ion binding"/>
    <property type="evidence" value="ECO:0007669"/>
    <property type="project" value="InterPro"/>
</dbReference>
<evidence type="ECO:0000256" key="1">
    <source>
        <dbReference type="ARBA" id="ARBA00004123"/>
    </source>
</evidence>
<dbReference type="InterPro" id="IPR001083">
    <property type="entry name" value="Cu_fist_DNA-bd_dom"/>
</dbReference>
<dbReference type="EMBL" id="CABFOC020000054">
    <property type="protein sequence ID" value="CAH0055183.1"/>
    <property type="molecule type" value="Genomic_DNA"/>
</dbReference>
<dbReference type="SMART" id="SM00412">
    <property type="entry name" value="Cu_FIST"/>
    <property type="match status" value="1"/>
</dbReference>
<feature type="region of interest" description="Disordered" evidence="8">
    <location>
        <begin position="109"/>
        <end position="130"/>
    </location>
</feature>
<evidence type="ECO:0000256" key="8">
    <source>
        <dbReference type="SAM" id="MobiDB-lite"/>
    </source>
</evidence>
<keyword evidence="5" id="KW-0805">Transcription regulation</keyword>
<protein>
    <recommendedName>
        <fullName evidence="9">Copper-fist domain-containing protein</fullName>
    </recommendedName>
</protein>
<accession>A0A9N9ZH05</accession>
<keyword evidence="2" id="KW-0479">Metal-binding</keyword>
<reference evidence="11" key="1">
    <citation type="submission" date="2019-06" db="EMBL/GenBank/DDBJ databases">
        <authorList>
            <person name="Broberg M."/>
        </authorList>
    </citation>
    <scope>NUCLEOTIDE SEQUENCE [LARGE SCALE GENOMIC DNA]</scope>
</reference>
<dbReference type="GO" id="GO:0006879">
    <property type="term" value="P:intracellular iron ion homeostasis"/>
    <property type="evidence" value="ECO:0007669"/>
    <property type="project" value="TreeGrafter"/>
</dbReference>
<comment type="subcellular location">
    <subcellularLocation>
        <location evidence="1">Nucleus</location>
    </subcellularLocation>
</comment>
<dbReference type="GO" id="GO:0005634">
    <property type="term" value="C:nucleus"/>
    <property type="evidence" value="ECO:0007669"/>
    <property type="project" value="UniProtKB-SubCell"/>
</dbReference>
<proteinExistence type="predicted"/>